<dbReference type="AlphaFoldDB" id="A0A9W6BHL4"/>
<keyword evidence="2" id="KW-1185">Reference proteome</keyword>
<reference evidence="1 2" key="1">
    <citation type="journal article" date="2023" name="Commun. Biol.">
        <title>Reorganization of the ancestral sex-determining regions during the evolution of trioecy in Pleodorina starrii.</title>
        <authorList>
            <person name="Takahashi K."/>
            <person name="Suzuki S."/>
            <person name="Kawai-Toyooka H."/>
            <person name="Yamamoto K."/>
            <person name="Hamaji T."/>
            <person name="Ootsuki R."/>
            <person name="Yamaguchi H."/>
            <person name="Kawachi M."/>
            <person name="Higashiyama T."/>
            <person name="Nozaki H."/>
        </authorList>
    </citation>
    <scope>NUCLEOTIDE SEQUENCE [LARGE SCALE GENOMIC DNA]</scope>
    <source>
        <strain evidence="1 2">NIES-4479</strain>
    </source>
</reference>
<protein>
    <submittedName>
        <fullName evidence="1">Uncharacterized protein</fullName>
    </submittedName>
</protein>
<evidence type="ECO:0000313" key="2">
    <source>
        <dbReference type="Proteomes" id="UP001165080"/>
    </source>
</evidence>
<dbReference type="OrthoDB" id="539966at2759"/>
<name>A0A9W6BHL4_9CHLO</name>
<accession>A0A9W6BHL4</accession>
<evidence type="ECO:0000313" key="1">
    <source>
        <dbReference type="EMBL" id="GLC51666.1"/>
    </source>
</evidence>
<dbReference type="EMBL" id="BRXU01000004">
    <property type="protein sequence ID" value="GLC51666.1"/>
    <property type="molecule type" value="Genomic_DNA"/>
</dbReference>
<proteinExistence type="predicted"/>
<dbReference type="Proteomes" id="UP001165080">
    <property type="component" value="Unassembled WGS sequence"/>
</dbReference>
<organism evidence="1 2">
    <name type="scientific">Pleodorina starrii</name>
    <dbReference type="NCBI Taxonomy" id="330485"/>
    <lineage>
        <taxon>Eukaryota</taxon>
        <taxon>Viridiplantae</taxon>
        <taxon>Chlorophyta</taxon>
        <taxon>core chlorophytes</taxon>
        <taxon>Chlorophyceae</taxon>
        <taxon>CS clade</taxon>
        <taxon>Chlamydomonadales</taxon>
        <taxon>Volvocaceae</taxon>
        <taxon>Pleodorina</taxon>
    </lineage>
</organism>
<comment type="caution">
    <text evidence="1">The sequence shown here is derived from an EMBL/GenBank/DDBJ whole genome shotgun (WGS) entry which is preliminary data.</text>
</comment>
<sequence length="418" mass="42972">MARQRRLLQIARRMLPLTGKGIASPTEWEKKKDQINRLIYRKHGIPNAVQLGHTSTAQASLGYKERVNIGIPMAWPGLPALTPVGASRGGIIEVCSPGQLCRDVAAQMALAEARSGSVLWMAVGPHAAGFVSSVLRQVPNLTLQQRDIGCAADCRAALQELLWLVRQQTYSMVILDGVAGLAPPPAGLAAWGAVPPAPYLAQARAEAAAAAAATVAAAQAGAGPWGPAAACTAAAADLVGKLGTAAAARVVAAAAQGCHGSLVSNWSPETVVHDSRAPAPVNLKFLQNVLPVLLEETLAELAASCGPELRTTTLLLNAYTWRERGQAAGGAAGPAPGGVGGHGRWARRAILRHAAATLHLLPEVAGPAAGEAAGEHGPARCLRAVLSRGGPSGEDGDPLRTWSLMMPIRLASPPPADG</sequence>
<gene>
    <name evidence="1" type="primary">PLEST004972</name>
    <name evidence="1" type="ORF">PLESTB_000526800</name>
</gene>